<dbReference type="EMBL" id="GBRH01257938">
    <property type="protein sequence ID" value="JAD39957.1"/>
    <property type="molecule type" value="Transcribed_RNA"/>
</dbReference>
<reference evidence="1" key="2">
    <citation type="journal article" date="2015" name="Data Brief">
        <title>Shoot transcriptome of the giant reed, Arundo donax.</title>
        <authorList>
            <person name="Barrero R.A."/>
            <person name="Guerrero F.D."/>
            <person name="Moolhuijzen P."/>
            <person name="Goolsby J.A."/>
            <person name="Tidwell J."/>
            <person name="Bellgard S.E."/>
            <person name="Bellgard M.I."/>
        </authorList>
    </citation>
    <scope>NUCLEOTIDE SEQUENCE</scope>
    <source>
        <tissue evidence="1">Shoot tissue taken approximately 20 cm above the soil surface</tissue>
    </source>
</reference>
<proteinExistence type="predicted"/>
<sequence>MKHLNLIPEKRRMQNTCIQFLHTYHISLTINTTKISNTSSHRVIQDHRGSFENQMLQLLQSHYASTNSHYYCCHRFILSMLPRRVQFIMQSSKMANALGMRMEQHSMRERERWGDVAATWPYDLPHHQNHIAKLCLEGDMSWYYMIKGLE</sequence>
<protein>
    <submittedName>
        <fullName evidence="1">Uncharacterized protein</fullName>
    </submittedName>
</protein>
<organism evidence="1">
    <name type="scientific">Arundo donax</name>
    <name type="common">Giant reed</name>
    <name type="synonym">Donax arundinaceus</name>
    <dbReference type="NCBI Taxonomy" id="35708"/>
    <lineage>
        <taxon>Eukaryota</taxon>
        <taxon>Viridiplantae</taxon>
        <taxon>Streptophyta</taxon>
        <taxon>Embryophyta</taxon>
        <taxon>Tracheophyta</taxon>
        <taxon>Spermatophyta</taxon>
        <taxon>Magnoliopsida</taxon>
        <taxon>Liliopsida</taxon>
        <taxon>Poales</taxon>
        <taxon>Poaceae</taxon>
        <taxon>PACMAD clade</taxon>
        <taxon>Arundinoideae</taxon>
        <taxon>Arundineae</taxon>
        <taxon>Arundo</taxon>
    </lineage>
</organism>
<dbReference type="AlphaFoldDB" id="A0A0A8ZYU4"/>
<name>A0A0A8ZYU4_ARUDO</name>
<evidence type="ECO:0000313" key="1">
    <source>
        <dbReference type="EMBL" id="JAD39957.1"/>
    </source>
</evidence>
<accession>A0A0A8ZYU4</accession>
<reference evidence="1" key="1">
    <citation type="submission" date="2014-09" db="EMBL/GenBank/DDBJ databases">
        <authorList>
            <person name="Magalhaes I.L.F."/>
            <person name="Oliveira U."/>
            <person name="Santos F.R."/>
            <person name="Vidigal T.H.D.A."/>
            <person name="Brescovit A.D."/>
            <person name="Santos A.J."/>
        </authorList>
    </citation>
    <scope>NUCLEOTIDE SEQUENCE</scope>
    <source>
        <tissue evidence="1">Shoot tissue taken approximately 20 cm above the soil surface</tissue>
    </source>
</reference>